<gene>
    <name evidence="3" type="ORF">GCM10010302_64210</name>
</gene>
<feature type="domain" description="Nudix hydrolase" evidence="2">
    <location>
        <begin position="28"/>
        <end position="114"/>
    </location>
</feature>
<dbReference type="EMBL" id="BAAABV010000028">
    <property type="protein sequence ID" value="GAA0316272.1"/>
    <property type="molecule type" value="Genomic_DNA"/>
</dbReference>
<dbReference type="PROSITE" id="PS51462">
    <property type="entry name" value="NUDIX"/>
    <property type="match status" value="1"/>
</dbReference>
<keyword evidence="1" id="KW-0378">Hydrolase</keyword>
<name>A0ABN0VSJ6_9ACTN</name>
<evidence type="ECO:0000256" key="1">
    <source>
        <dbReference type="ARBA" id="ARBA00022801"/>
    </source>
</evidence>
<sequence length="114" mass="12898">MAEWVDRVDEHDRVLGVVERGEAIERRWLHRVATVVCRDAGGRVLVHRRPDEDSRFPGAYNWLLGGGVEAGEEYGAAAGRELAEELGTTAPVRFRFKFLCQGVISPYWLACTRR</sequence>
<accession>A0ABN0VSJ6</accession>
<dbReference type="SUPFAM" id="SSF55811">
    <property type="entry name" value="Nudix"/>
    <property type="match status" value="1"/>
</dbReference>
<evidence type="ECO:0000313" key="3">
    <source>
        <dbReference type="EMBL" id="GAA0316272.1"/>
    </source>
</evidence>
<dbReference type="InterPro" id="IPR000086">
    <property type="entry name" value="NUDIX_hydrolase_dom"/>
</dbReference>
<dbReference type="Gene3D" id="3.90.79.10">
    <property type="entry name" value="Nucleoside Triphosphate Pyrophosphohydrolase"/>
    <property type="match status" value="1"/>
</dbReference>
<reference evidence="3 4" key="1">
    <citation type="journal article" date="2019" name="Int. J. Syst. Evol. Microbiol.">
        <title>The Global Catalogue of Microorganisms (GCM) 10K type strain sequencing project: providing services to taxonomists for standard genome sequencing and annotation.</title>
        <authorList>
            <consortium name="The Broad Institute Genomics Platform"/>
            <consortium name="The Broad Institute Genome Sequencing Center for Infectious Disease"/>
            <person name="Wu L."/>
            <person name="Ma J."/>
        </authorList>
    </citation>
    <scope>NUCLEOTIDE SEQUENCE [LARGE SCALE GENOMIC DNA]</scope>
    <source>
        <strain evidence="3 4">JCM 4505</strain>
    </source>
</reference>
<dbReference type="Proteomes" id="UP001501867">
    <property type="component" value="Unassembled WGS sequence"/>
</dbReference>
<dbReference type="InterPro" id="IPR015797">
    <property type="entry name" value="NUDIX_hydrolase-like_dom_sf"/>
</dbReference>
<organism evidence="3 4">
    <name type="scientific">Streptomyces polychromogenes</name>
    <dbReference type="NCBI Taxonomy" id="67342"/>
    <lineage>
        <taxon>Bacteria</taxon>
        <taxon>Bacillati</taxon>
        <taxon>Actinomycetota</taxon>
        <taxon>Actinomycetes</taxon>
        <taxon>Kitasatosporales</taxon>
        <taxon>Streptomycetaceae</taxon>
        <taxon>Streptomyces</taxon>
    </lineage>
</organism>
<proteinExistence type="predicted"/>
<dbReference type="PROSITE" id="PS00893">
    <property type="entry name" value="NUDIX_BOX"/>
    <property type="match status" value="1"/>
</dbReference>
<dbReference type="Pfam" id="PF00293">
    <property type="entry name" value="NUDIX"/>
    <property type="match status" value="1"/>
</dbReference>
<keyword evidence="4" id="KW-1185">Reference proteome</keyword>
<comment type="caution">
    <text evidence="3">The sequence shown here is derived from an EMBL/GenBank/DDBJ whole genome shotgun (WGS) entry which is preliminary data.</text>
</comment>
<protein>
    <recommendedName>
        <fullName evidence="2">Nudix hydrolase domain-containing protein</fullName>
    </recommendedName>
</protein>
<evidence type="ECO:0000313" key="4">
    <source>
        <dbReference type="Proteomes" id="UP001501867"/>
    </source>
</evidence>
<dbReference type="InterPro" id="IPR020084">
    <property type="entry name" value="NUDIX_hydrolase_CS"/>
</dbReference>
<evidence type="ECO:0000259" key="2">
    <source>
        <dbReference type="PROSITE" id="PS51462"/>
    </source>
</evidence>